<dbReference type="Gene3D" id="3.40.50.1700">
    <property type="entry name" value="Glycoside hydrolase family 3 C-terminal domain"/>
    <property type="match status" value="1"/>
</dbReference>
<dbReference type="SUPFAM" id="SSF52279">
    <property type="entry name" value="Beta-D-glucan exohydrolase, C-terminal domain"/>
    <property type="match status" value="1"/>
</dbReference>
<evidence type="ECO:0000256" key="3">
    <source>
        <dbReference type="ARBA" id="ARBA00005336"/>
    </source>
</evidence>
<dbReference type="AlphaFoldDB" id="A0A2J6S300"/>
<comment type="similarity">
    <text evidence="3">Belongs to the glycosyl hydrolase 3 family.</text>
</comment>
<dbReference type="EMBL" id="KZ613940">
    <property type="protein sequence ID" value="PMD45149.1"/>
    <property type="molecule type" value="Genomic_DNA"/>
</dbReference>
<reference evidence="11 12" key="1">
    <citation type="submission" date="2016-04" db="EMBL/GenBank/DDBJ databases">
        <title>A degradative enzymes factory behind the ericoid mycorrhizal symbiosis.</title>
        <authorList>
            <consortium name="DOE Joint Genome Institute"/>
            <person name="Martino E."/>
            <person name="Morin E."/>
            <person name="Grelet G."/>
            <person name="Kuo A."/>
            <person name="Kohler A."/>
            <person name="Daghino S."/>
            <person name="Barry K."/>
            <person name="Choi C."/>
            <person name="Cichocki N."/>
            <person name="Clum A."/>
            <person name="Copeland A."/>
            <person name="Hainaut M."/>
            <person name="Haridas S."/>
            <person name="Labutti K."/>
            <person name="Lindquist E."/>
            <person name="Lipzen A."/>
            <person name="Khouja H.-R."/>
            <person name="Murat C."/>
            <person name="Ohm R."/>
            <person name="Olson A."/>
            <person name="Spatafora J."/>
            <person name="Veneault-Fourrey C."/>
            <person name="Henrissat B."/>
            <person name="Grigoriev I."/>
            <person name="Martin F."/>
            <person name="Perotto S."/>
        </authorList>
    </citation>
    <scope>NUCLEOTIDE SEQUENCE [LARGE SCALE GENOMIC DNA]</scope>
    <source>
        <strain evidence="11 12">F</strain>
    </source>
</reference>
<dbReference type="PANTHER" id="PTHR42715">
    <property type="entry name" value="BETA-GLUCOSIDASE"/>
    <property type="match status" value="1"/>
</dbReference>
<dbReference type="InterPro" id="IPR036881">
    <property type="entry name" value="Glyco_hydro_3_C_sf"/>
</dbReference>
<dbReference type="Gene3D" id="3.20.20.300">
    <property type="entry name" value="Glycoside hydrolase, family 3, N-terminal domain"/>
    <property type="match status" value="1"/>
</dbReference>
<evidence type="ECO:0000256" key="8">
    <source>
        <dbReference type="SAM" id="MobiDB-lite"/>
    </source>
</evidence>
<dbReference type="Pfam" id="PF14310">
    <property type="entry name" value="Fn3-like"/>
    <property type="match status" value="1"/>
</dbReference>
<feature type="region of interest" description="Disordered" evidence="8">
    <location>
        <begin position="173"/>
        <end position="225"/>
    </location>
</feature>
<evidence type="ECO:0000256" key="2">
    <source>
        <dbReference type="ARBA" id="ARBA00004987"/>
    </source>
</evidence>
<gene>
    <name evidence="11" type="ORF">L207DRAFT_541409</name>
</gene>
<dbReference type="InterPro" id="IPR050288">
    <property type="entry name" value="Cellulose_deg_GH3"/>
</dbReference>
<feature type="signal peptide" evidence="9">
    <location>
        <begin position="1"/>
        <end position="20"/>
    </location>
</feature>
<dbReference type="SUPFAM" id="SSF51445">
    <property type="entry name" value="(Trans)glycosidases"/>
    <property type="match status" value="1"/>
</dbReference>
<evidence type="ECO:0000256" key="6">
    <source>
        <dbReference type="ARBA" id="ARBA00023180"/>
    </source>
</evidence>
<sequence>MRPIAFSILTSLHLGVGVLADSSANYTELLLSSGTIKLGEWQAAYDKAYALIQTLSGDGGNFGVLATLDSSTNPLTYFYVTTWPAGLAIAMTWDKDAIQAQGKALGMEFRGKGINLAYAPTMEPLGRSAWCGRTGETYGPDSHLNGAMGGNVVKGVASAGVIPSSKYFIMNEQETNSDGSGSSGGGGGSPTTGGSTGNSRSITARQSSNSTASDNSTTSSSSDPYDVVIDDKAFHETYLAPFCDAVKSGVAGTMCAMNKVNGTYSDLLGKYLKVELGMPGIVHADVGAQHTGINSANAGMDYGSSLDWSNDTLGVGLTNGSFTSARLDDMAVRNMTGYFHYNQDQGYPTKAGVTDYVDVRANYSTLARAHAANSIALLKNTNNSLSIKEKRSISIFESHAAPRYVGANTALTVYDGFGPTMYGHMSTGSSDGFMLRWWLNDTTVSTFSGMSGAGTELTESTLGVAKGGDRSELYNDEQDTLVNAVADNCNNTIVIINTTVLYGGPLGQESGNAIDDYFDKYDLTPCYAFGYGLSYTTFDYSTEVTITSNSTALSQAYATGDLATGGREDLWDIVSNVTSSVSNTDDIVGVEVAQLYVTFPDAADEPVRQLRGFQKVTIQPSEIQTVNFELKRRYLGIWDVSAQSWKIEEGDYVFYIGASSRDLKAQTTLTF</sequence>
<dbReference type="GO" id="GO:0009251">
    <property type="term" value="P:glucan catabolic process"/>
    <property type="evidence" value="ECO:0007669"/>
    <property type="project" value="TreeGrafter"/>
</dbReference>
<dbReference type="EC" id="3.2.1.21" evidence="4"/>
<organism evidence="11 12">
    <name type="scientific">Hyaloscypha variabilis (strain UAMH 11265 / GT02V1 / F)</name>
    <name type="common">Meliniomyces variabilis</name>
    <dbReference type="NCBI Taxonomy" id="1149755"/>
    <lineage>
        <taxon>Eukaryota</taxon>
        <taxon>Fungi</taxon>
        <taxon>Dikarya</taxon>
        <taxon>Ascomycota</taxon>
        <taxon>Pezizomycotina</taxon>
        <taxon>Leotiomycetes</taxon>
        <taxon>Helotiales</taxon>
        <taxon>Hyaloscyphaceae</taxon>
        <taxon>Hyaloscypha</taxon>
        <taxon>Hyaloscypha variabilis</taxon>
    </lineage>
</organism>
<dbReference type="PRINTS" id="PR00133">
    <property type="entry name" value="GLHYDRLASE3"/>
</dbReference>
<feature type="chain" id="PRO_5014329645" description="beta-glucosidase" evidence="9">
    <location>
        <begin position="21"/>
        <end position="671"/>
    </location>
</feature>
<dbReference type="InterPro" id="IPR001764">
    <property type="entry name" value="Glyco_hydro_3_N"/>
</dbReference>
<feature type="domain" description="Fibronectin type III-like" evidence="10">
    <location>
        <begin position="591"/>
        <end position="660"/>
    </location>
</feature>
<evidence type="ECO:0000256" key="9">
    <source>
        <dbReference type="SAM" id="SignalP"/>
    </source>
</evidence>
<protein>
    <recommendedName>
        <fullName evidence="4">beta-glucosidase</fullName>
        <ecNumber evidence="4">3.2.1.21</ecNumber>
    </recommendedName>
</protein>
<keyword evidence="9" id="KW-0732">Signal</keyword>
<dbReference type="OrthoDB" id="416222at2759"/>
<evidence type="ECO:0000256" key="7">
    <source>
        <dbReference type="ARBA" id="ARBA00023295"/>
    </source>
</evidence>
<accession>A0A2J6S300</accession>
<evidence type="ECO:0000313" key="11">
    <source>
        <dbReference type="EMBL" id="PMD45149.1"/>
    </source>
</evidence>
<keyword evidence="5 11" id="KW-0378">Hydrolase</keyword>
<name>A0A2J6S300_HYAVF</name>
<dbReference type="Pfam" id="PF00933">
    <property type="entry name" value="Glyco_hydro_3"/>
    <property type="match status" value="1"/>
</dbReference>
<evidence type="ECO:0000256" key="5">
    <source>
        <dbReference type="ARBA" id="ARBA00022801"/>
    </source>
</evidence>
<dbReference type="GO" id="GO:0008422">
    <property type="term" value="F:beta-glucosidase activity"/>
    <property type="evidence" value="ECO:0007669"/>
    <property type="project" value="UniProtKB-EC"/>
</dbReference>
<keyword evidence="12" id="KW-1185">Reference proteome</keyword>
<dbReference type="SMART" id="SM01217">
    <property type="entry name" value="Fn3_like"/>
    <property type="match status" value="1"/>
</dbReference>
<proteinExistence type="inferred from homology"/>
<evidence type="ECO:0000259" key="10">
    <source>
        <dbReference type="SMART" id="SM01217"/>
    </source>
</evidence>
<dbReference type="Proteomes" id="UP000235786">
    <property type="component" value="Unassembled WGS sequence"/>
</dbReference>
<dbReference type="InterPro" id="IPR036962">
    <property type="entry name" value="Glyco_hydro_3_N_sf"/>
</dbReference>
<keyword evidence="6" id="KW-0325">Glycoprotein</keyword>
<feature type="compositionally biased region" description="Gly residues" evidence="8">
    <location>
        <begin position="181"/>
        <end position="196"/>
    </location>
</feature>
<comment type="pathway">
    <text evidence="2">Glycan metabolism; cellulose degradation.</text>
</comment>
<evidence type="ECO:0000313" key="12">
    <source>
        <dbReference type="Proteomes" id="UP000235786"/>
    </source>
</evidence>
<evidence type="ECO:0000256" key="1">
    <source>
        <dbReference type="ARBA" id="ARBA00000448"/>
    </source>
</evidence>
<comment type="catalytic activity">
    <reaction evidence="1">
        <text>Hydrolysis of terminal, non-reducing beta-D-glucosyl residues with release of beta-D-glucose.</text>
        <dbReference type="EC" id="3.2.1.21"/>
    </reaction>
</comment>
<dbReference type="STRING" id="1149755.A0A2J6S300"/>
<dbReference type="InterPro" id="IPR026891">
    <property type="entry name" value="Fn3-like"/>
</dbReference>
<dbReference type="InterPro" id="IPR017853">
    <property type="entry name" value="GH"/>
</dbReference>
<dbReference type="InterPro" id="IPR013783">
    <property type="entry name" value="Ig-like_fold"/>
</dbReference>
<evidence type="ECO:0000256" key="4">
    <source>
        <dbReference type="ARBA" id="ARBA00012744"/>
    </source>
</evidence>
<dbReference type="PANTHER" id="PTHR42715:SF14">
    <property type="entry name" value="BETA-GLUCOSIDASE D-RELATED"/>
    <property type="match status" value="1"/>
</dbReference>
<dbReference type="Gene3D" id="2.60.40.10">
    <property type="entry name" value="Immunoglobulins"/>
    <property type="match status" value="1"/>
</dbReference>
<keyword evidence="7" id="KW-0326">Glycosidase</keyword>
<feature type="compositionally biased region" description="Low complexity" evidence="8">
    <location>
        <begin position="207"/>
        <end position="223"/>
    </location>
</feature>